<gene>
    <name evidence="2" type="ORF">BJ508DRAFT_378515</name>
</gene>
<feature type="compositionally biased region" description="Basic and acidic residues" evidence="1">
    <location>
        <begin position="443"/>
        <end position="456"/>
    </location>
</feature>
<dbReference type="AlphaFoldDB" id="A0A3N4HW14"/>
<feature type="compositionally biased region" description="Polar residues" evidence="1">
    <location>
        <begin position="76"/>
        <end position="96"/>
    </location>
</feature>
<evidence type="ECO:0000313" key="3">
    <source>
        <dbReference type="Proteomes" id="UP000275078"/>
    </source>
</evidence>
<feature type="region of interest" description="Disordered" evidence="1">
    <location>
        <begin position="67"/>
        <end position="101"/>
    </location>
</feature>
<sequence>MSSRSDPEHVICSRQNVGEQNHHRFYNALLDSVFVRHLPFRADQMAKENYNEDLDIRILDDVESTRVYKPGEPLPETSNANSTSEVEKGNTVTTGPNDIPKPLTWMEVKSLDVLRESARVARKNLKDRQSRSTSTTHCKADVADYFRVRIYEMDDDIRELQLIIPPLSLALREELTHLERCPVNREEAAENRRKRYEMLQTVTIGVLEVFHKVFTKYYFNGEESWDPNTAVGMMRNAIHLGIPISFDPIHDLQDGKKRPPWFVSRQLNSDLIEPLMNIYLQFNNQSVYYPKFLDFLHISFGYTVFFARHYAQKVVLLQNGRMKDMAWINFYFWSKALDEIKCRWVCGIRDYDPKLKGADHLSDPEWPDFQTRKDRNGKKPYTKQTPVKLKLSRQQRQNFDRQHAFRAERRDRLNEKVSNNEIRKNKSTEGISSDGGSSPPRGVVDRREDRADREELAVDEGEDCAD</sequence>
<organism evidence="2 3">
    <name type="scientific">Ascobolus immersus RN42</name>
    <dbReference type="NCBI Taxonomy" id="1160509"/>
    <lineage>
        <taxon>Eukaryota</taxon>
        <taxon>Fungi</taxon>
        <taxon>Dikarya</taxon>
        <taxon>Ascomycota</taxon>
        <taxon>Pezizomycotina</taxon>
        <taxon>Pezizomycetes</taxon>
        <taxon>Pezizales</taxon>
        <taxon>Ascobolaceae</taxon>
        <taxon>Ascobolus</taxon>
    </lineage>
</organism>
<evidence type="ECO:0000256" key="1">
    <source>
        <dbReference type="SAM" id="MobiDB-lite"/>
    </source>
</evidence>
<dbReference type="Proteomes" id="UP000275078">
    <property type="component" value="Unassembled WGS sequence"/>
</dbReference>
<keyword evidence="3" id="KW-1185">Reference proteome</keyword>
<name>A0A3N4HW14_ASCIM</name>
<accession>A0A3N4HW14</accession>
<protein>
    <submittedName>
        <fullName evidence="2">Uncharacterized protein</fullName>
    </submittedName>
</protein>
<evidence type="ECO:0000313" key="2">
    <source>
        <dbReference type="EMBL" id="RPA77985.1"/>
    </source>
</evidence>
<proteinExistence type="predicted"/>
<dbReference type="EMBL" id="ML119717">
    <property type="protein sequence ID" value="RPA77985.1"/>
    <property type="molecule type" value="Genomic_DNA"/>
</dbReference>
<feature type="compositionally biased region" description="Acidic residues" evidence="1">
    <location>
        <begin position="457"/>
        <end position="466"/>
    </location>
</feature>
<reference evidence="2 3" key="1">
    <citation type="journal article" date="2018" name="Nat. Ecol. Evol.">
        <title>Pezizomycetes genomes reveal the molecular basis of ectomycorrhizal truffle lifestyle.</title>
        <authorList>
            <person name="Murat C."/>
            <person name="Payen T."/>
            <person name="Noel B."/>
            <person name="Kuo A."/>
            <person name="Morin E."/>
            <person name="Chen J."/>
            <person name="Kohler A."/>
            <person name="Krizsan K."/>
            <person name="Balestrini R."/>
            <person name="Da Silva C."/>
            <person name="Montanini B."/>
            <person name="Hainaut M."/>
            <person name="Levati E."/>
            <person name="Barry K.W."/>
            <person name="Belfiori B."/>
            <person name="Cichocki N."/>
            <person name="Clum A."/>
            <person name="Dockter R.B."/>
            <person name="Fauchery L."/>
            <person name="Guy J."/>
            <person name="Iotti M."/>
            <person name="Le Tacon F."/>
            <person name="Lindquist E.A."/>
            <person name="Lipzen A."/>
            <person name="Malagnac F."/>
            <person name="Mello A."/>
            <person name="Molinier V."/>
            <person name="Miyauchi S."/>
            <person name="Poulain J."/>
            <person name="Riccioni C."/>
            <person name="Rubini A."/>
            <person name="Sitrit Y."/>
            <person name="Splivallo R."/>
            <person name="Traeger S."/>
            <person name="Wang M."/>
            <person name="Zifcakova L."/>
            <person name="Wipf D."/>
            <person name="Zambonelli A."/>
            <person name="Paolocci F."/>
            <person name="Nowrousian M."/>
            <person name="Ottonello S."/>
            <person name="Baldrian P."/>
            <person name="Spatafora J.W."/>
            <person name="Henrissat B."/>
            <person name="Nagy L.G."/>
            <person name="Aury J.M."/>
            <person name="Wincker P."/>
            <person name="Grigoriev I.V."/>
            <person name="Bonfante P."/>
            <person name="Martin F.M."/>
        </authorList>
    </citation>
    <scope>NUCLEOTIDE SEQUENCE [LARGE SCALE GENOMIC DNA]</scope>
    <source>
        <strain evidence="2 3">RN42</strain>
    </source>
</reference>
<feature type="region of interest" description="Disordered" evidence="1">
    <location>
        <begin position="362"/>
        <end position="466"/>
    </location>
</feature>
<feature type="compositionally biased region" description="Basic and acidic residues" evidence="1">
    <location>
        <begin position="398"/>
        <end position="415"/>
    </location>
</feature>